<dbReference type="GeneID" id="69037440"/>
<dbReference type="Proteomes" id="UP000001631">
    <property type="component" value="Unassembled WGS sequence"/>
</dbReference>
<name>C0NLP4_AJECG</name>
<sequence length="128" mass="14218">MPNFGRTSTLPIPIHCIPTERTKRTQICARTQVKAALYSQAMHEFRLCREGELASDFGVLFGVNSFNRGALCGARYLSKTAYQETASFGINQRVLSVGEIPTNAAVRDFGRRKRSHPGRTDRRGDISG</sequence>
<feature type="compositionally biased region" description="Basic and acidic residues" evidence="1">
    <location>
        <begin position="118"/>
        <end position="128"/>
    </location>
</feature>
<evidence type="ECO:0000256" key="1">
    <source>
        <dbReference type="SAM" id="MobiDB-lite"/>
    </source>
</evidence>
<keyword evidence="3" id="KW-1185">Reference proteome</keyword>
<protein>
    <submittedName>
        <fullName evidence="2">Uncharacterized protein</fullName>
    </submittedName>
</protein>
<evidence type="ECO:0000313" key="3">
    <source>
        <dbReference type="Proteomes" id="UP000001631"/>
    </source>
</evidence>
<reference evidence="2" key="1">
    <citation type="submission" date="2009-02" db="EMBL/GenBank/DDBJ databases">
        <title>The Genome Sequence of Ajellomyces capsulatus strain G186AR.</title>
        <authorList>
            <consortium name="The Broad Institute Genome Sequencing Platform"/>
            <person name="Champion M."/>
            <person name="Cuomo C."/>
            <person name="Ma L.-J."/>
            <person name="Henn M.R."/>
            <person name="Sil A."/>
            <person name="Goldman B."/>
            <person name="Young S.K."/>
            <person name="Kodira C.D."/>
            <person name="Zeng Q."/>
            <person name="Koehrsen M."/>
            <person name="Alvarado L."/>
            <person name="Berlin A."/>
            <person name="Borenstein D."/>
            <person name="Chen Z."/>
            <person name="Engels R."/>
            <person name="Freedman E."/>
            <person name="Gellesch M."/>
            <person name="Goldberg J."/>
            <person name="Griggs A."/>
            <person name="Gujja S."/>
            <person name="Heiman D."/>
            <person name="Hepburn T."/>
            <person name="Howarth C."/>
            <person name="Jen D."/>
            <person name="Larson L."/>
            <person name="Lewis B."/>
            <person name="Mehta T."/>
            <person name="Park D."/>
            <person name="Pearson M."/>
            <person name="Roberts A."/>
            <person name="Saif S."/>
            <person name="Shea T."/>
            <person name="Shenoy N."/>
            <person name="Sisk P."/>
            <person name="Stolte C."/>
            <person name="Sykes S."/>
            <person name="Walk T."/>
            <person name="White J."/>
            <person name="Yandava C."/>
            <person name="Klein B."/>
            <person name="McEwen J.G."/>
            <person name="Puccia R."/>
            <person name="Goldman G.H."/>
            <person name="Felipe M.S."/>
            <person name="Nino-Vega G."/>
            <person name="San-Blas G."/>
            <person name="Taylor J."/>
            <person name="Mendoza L."/>
            <person name="Galagan J."/>
            <person name="Nusbaum C."/>
            <person name="Birren B."/>
        </authorList>
    </citation>
    <scope>NUCLEOTIDE SEQUENCE</scope>
    <source>
        <strain evidence="2">G186AR</strain>
    </source>
</reference>
<organism evidence="2 3">
    <name type="scientific">Ajellomyces capsulatus (strain G186AR / H82 / ATCC MYA-2454 / RMSCC 2432)</name>
    <name type="common">Darling's disease fungus</name>
    <name type="synonym">Histoplasma capsulatum</name>
    <dbReference type="NCBI Taxonomy" id="447093"/>
    <lineage>
        <taxon>Eukaryota</taxon>
        <taxon>Fungi</taxon>
        <taxon>Dikarya</taxon>
        <taxon>Ascomycota</taxon>
        <taxon>Pezizomycotina</taxon>
        <taxon>Eurotiomycetes</taxon>
        <taxon>Eurotiomycetidae</taxon>
        <taxon>Onygenales</taxon>
        <taxon>Ajellomycetaceae</taxon>
        <taxon>Histoplasma</taxon>
    </lineage>
</organism>
<dbReference type="InParanoid" id="C0NLP4"/>
<feature type="region of interest" description="Disordered" evidence="1">
    <location>
        <begin position="108"/>
        <end position="128"/>
    </location>
</feature>
<dbReference type="EMBL" id="GG663367">
    <property type="protein sequence ID" value="EEH07545.1"/>
    <property type="molecule type" value="Genomic_DNA"/>
</dbReference>
<dbReference type="HOGENOM" id="CLU_1958949_0_0_1"/>
<dbReference type="AlphaFoldDB" id="C0NLP4"/>
<proteinExistence type="predicted"/>
<gene>
    <name evidence="2" type="ORF">HCBG_04424</name>
</gene>
<dbReference type="RefSeq" id="XP_045288026.1">
    <property type="nucleotide sequence ID" value="XM_045431473.1"/>
</dbReference>
<accession>C0NLP4</accession>
<evidence type="ECO:0000313" key="2">
    <source>
        <dbReference type="EMBL" id="EEH07545.1"/>
    </source>
</evidence>